<accession>A0A7U4J8W8</accession>
<dbReference type="Proteomes" id="UP000032300">
    <property type="component" value="Chromosome"/>
</dbReference>
<reference evidence="9 10" key="1">
    <citation type="journal article" date="2015" name="Int. J. Syst. Evol. Microbiol.">
        <title>Sphingomonas hengshuiensis sp. nov., isolated from lake wetland.</title>
        <authorList>
            <person name="Wei S."/>
            <person name="Wang T."/>
            <person name="Liu H."/>
            <person name="Zhang C."/>
            <person name="Guo J."/>
            <person name="Wang Q."/>
            <person name="Liang K."/>
            <person name="Zhang Z."/>
        </authorList>
    </citation>
    <scope>NUCLEOTIDE SEQUENCE [LARGE SCALE GENOMIC DNA]</scope>
    <source>
        <strain evidence="9 10">WHSC-8</strain>
    </source>
</reference>
<keyword evidence="2" id="KW-1277">Toxin-antitoxin system</keyword>
<dbReference type="PANTHER" id="PTHR33653:SF1">
    <property type="entry name" value="RIBONUCLEASE VAPC2"/>
    <property type="match status" value="1"/>
</dbReference>
<reference evidence="9 10" key="2">
    <citation type="submission" date="2015-02" db="EMBL/GenBank/DDBJ databases">
        <title>The complete genome of Sphingomonas hengshuiensis sp. WHSC-8 isolated from soil of Hengshui Lake.</title>
        <authorList>
            <person name="Wei S."/>
            <person name="Guo J."/>
            <person name="Su C."/>
            <person name="Wu R."/>
            <person name="Zhang Z."/>
            <person name="Liang K."/>
            <person name="Li H."/>
            <person name="Wang T."/>
            <person name="Liu H."/>
            <person name="Zhang C."/>
            <person name="Li Z."/>
            <person name="Wang Q."/>
            <person name="Meng J."/>
        </authorList>
    </citation>
    <scope>NUCLEOTIDE SEQUENCE [LARGE SCALE GENOMIC DNA]</scope>
    <source>
        <strain evidence="9 10">WHSC-8</strain>
    </source>
</reference>
<name>A0A7U4J8W8_9SPHN</name>
<dbReference type="InterPro" id="IPR002716">
    <property type="entry name" value="PIN_dom"/>
</dbReference>
<comment type="similarity">
    <text evidence="7">Belongs to the PINc/VapC protein family.</text>
</comment>
<keyword evidence="4" id="KW-0479">Metal-binding</keyword>
<evidence type="ECO:0000313" key="10">
    <source>
        <dbReference type="Proteomes" id="UP000032300"/>
    </source>
</evidence>
<dbReference type="InterPro" id="IPR029060">
    <property type="entry name" value="PIN-like_dom_sf"/>
</dbReference>
<evidence type="ECO:0000256" key="2">
    <source>
        <dbReference type="ARBA" id="ARBA00022649"/>
    </source>
</evidence>
<dbReference type="KEGG" id="sphi:TS85_11805"/>
<dbReference type="SUPFAM" id="SSF88723">
    <property type="entry name" value="PIN domain-like"/>
    <property type="match status" value="1"/>
</dbReference>
<dbReference type="InterPro" id="IPR050556">
    <property type="entry name" value="Type_II_TA_system_RNase"/>
</dbReference>
<evidence type="ECO:0000256" key="6">
    <source>
        <dbReference type="ARBA" id="ARBA00022842"/>
    </source>
</evidence>
<proteinExistence type="inferred from homology"/>
<keyword evidence="6" id="KW-0460">Magnesium</keyword>
<dbReference type="GO" id="GO:0004518">
    <property type="term" value="F:nuclease activity"/>
    <property type="evidence" value="ECO:0007669"/>
    <property type="project" value="UniProtKB-KW"/>
</dbReference>
<keyword evidence="5" id="KW-0378">Hydrolase</keyword>
<dbReference type="GO" id="GO:0046872">
    <property type="term" value="F:metal ion binding"/>
    <property type="evidence" value="ECO:0007669"/>
    <property type="project" value="UniProtKB-KW"/>
</dbReference>
<keyword evidence="3" id="KW-0540">Nuclease</keyword>
<evidence type="ECO:0000256" key="5">
    <source>
        <dbReference type="ARBA" id="ARBA00022801"/>
    </source>
</evidence>
<protein>
    <recommendedName>
        <fullName evidence="8">PIN domain-containing protein</fullName>
    </recommendedName>
</protein>
<evidence type="ECO:0000256" key="1">
    <source>
        <dbReference type="ARBA" id="ARBA00001946"/>
    </source>
</evidence>
<dbReference type="OrthoDB" id="9800524at2"/>
<organism evidence="9 10">
    <name type="scientific">Sphingomonas hengshuiensis</name>
    <dbReference type="NCBI Taxonomy" id="1609977"/>
    <lineage>
        <taxon>Bacteria</taxon>
        <taxon>Pseudomonadati</taxon>
        <taxon>Pseudomonadota</taxon>
        <taxon>Alphaproteobacteria</taxon>
        <taxon>Sphingomonadales</taxon>
        <taxon>Sphingomonadaceae</taxon>
        <taxon>Sphingomonas</taxon>
    </lineage>
</organism>
<feature type="domain" description="PIN" evidence="8">
    <location>
        <begin position="2"/>
        <end position="124"/>
    </location>
</feature>
<evidence type="ECO:0000313" key="9">
    <source>
        <dbReference type="EMBL" id="AJP72322.1"/>
    </source>
</evidence>
<dbReference type="Pfam" id="PF01850">
    <property type="entry name" value="PIN"/>
    <property type="match status" value="1"/>
</dbReference>
<evidence type="ECO:0000256" key="7">
    <source>
        <dbReference type="ARBA" id="ARBA00038093"/>
    </source>
</evidence>
<gene>
    <name evidence="9" type="ORF">TS85_11805</name>
</gene>
<sequence length="137" mass="14468">MILVDTNILVDIRERDPLWQDWSLGAVADARLAGPVAASVVTIGELGSRQGSLEELLAFTAALGMGTTPLSAEAAHRAGAAQRAYRVAGGKREKLLADFLIGAAAEVAGAALLTRDPHPYRTYFPELTLITPETENG</sequence>
<evidence type="ECO:0000256" key="3">
    <source>
        <dbReference type="ARBA" id="ARBA00022722"/>
    </source>
</evidence>
<comment type="cofactor">
    <cofactor evidence="1">
        <name>Mg(2+)</name>
        <dbReference type="ChEBI" id="CHEBI:18420"/>
    </cofactor>
</comment>
<dbReference type="PANTHER" id="PTHR33653">
    <property type="entry name" value="RIBONUCLEASE VAPC2"/>
    <property type="match status" value="1"/>
</dbReference>
<dbReference type="AlphaFoldDB" id="A0A7U4J8W8"/>
<dbReference type="EMBL" id="CP010836">
    <property type="protein sequence ID" value="AJP72322.1"/>
    <property type="molecule type" value="Genomic_DNA"/>
</dbReference>
<dbReference type="GO" id="GO:0016787">
    <property type="term" value="F:hydrolase activity"/>
    <property type="evidence" value="ECO:0007669"/>
    <property type="project" value="UniProtKB-KW"/>
</dbReference>
<keyword evidence="10" id="KW-1185">Reference proteome</keyword>
<evidence type="ECO:0000259" key="8">
    <source>
        <dbReference type="Pfam" id="PF01850"/>
    </source>
</evidence>
<dbReference type="Gene3D" id="3.40.50.1010">
    <property type="entry name" value="5'-nuclease"/>
    <property type="match status" value="1"/>
</dbReference>
<evidence type="ECO:0000256" key="4">
    <source>
        <dbReference type="ARBA" id="ARBA00022723"/>
    </source>
</evidence>